<dbReference type="InterPro" id="IPR012337">
    <property type="entry name" value="RNaseH-like_sf"/>
</dbReference>
<protein>
    <submittedName>
        <fullName evidence="1">Uncharacterized protein</fullName>
    </submittedName>
</protein>
<dbReference type="AlphaFoldDB" id="A0A0V0RE64"/>
<name>A0A0V0RE64_9BILA</name>
<evidence type="ECO:0000313" key="1">
    <source>
        <dbReference type="EMBL" id="KRX12788.1"/>
    </source>
</evidence>
<proteinExistence type="predicted"/>
<dbReference type="Proteomes" id="UP000054630">
    <property type="component" value="Unassembled WGS sequence"/>
</dbReference>
<sequence>MCEDMLGKNLALMMDSRVRWNCMLTMLRRFLEMKDCVKSALKSLSDVDNFLSETELTLISDIVNALEPVALCQQLKLFLNFCCEILKSKEATLPKKTKNTSLCSLLCTLIILQATFPHQVQAAYLTRLNKRDIKATAKDLFDRMFKIQEKETKDINGNGDNSEKNAILI</sequence>
<organism evidence="1 2">
    <name type="scientific">Trichinella nelsoni</name>
    <dbReference type="NCBI Taxonomy" id="6336"/>
    <lineage>
        <taxon>Eukaryota</taxon>
        <taxon>Metazoa</taxon>
        <taxon>Ecdysozoa</taxon>
        <taxon>Nematoda</taxon>
        <taxon>Enoplea</taxon>
        <taxon>Dorylaimia</taxon>
        <taxon>Trichinellida</taxon>
        <taxon>Trichinellidae</taxon>
        <taxon>Trichinella</taxon>
    </lineage>
</organism>
<accession>A0A0V0RE64</accession>
<evidence type="ECO:0000313" key="2">
    <source>
        <dbReference type="Proteomes" id="UP000054630"/>
    </source>
</evidence>
<keyword evidence="2" id="KW-1185">Reference proteome</keyword>
<dbReference type="OrthoDB" id="5920315at2759"/>
<gene>
    <name evidence="1" type="ORF">T07_13857</name>
</gene>
<reference evidence="1 2" key="1">
    <citation type="submission" date="2015-01" db="EMBL/GenBank/DDBJ databases">
        <title>Evolution of Trichinella species and genotypes.</title>
        <authorList>
            <person name="Korhonen P.K."/>
            <person name="Edoardo P."/>
            <person name="Giuseppe L.R."/>
            <person name="Gasser R.B."/>
        </authorList>
    </citation>
    <scope>NUCLEOTIDE SEQUENCE [LARGE SCALE GENOMIC DNA]</scope>
    <source>
        <strain evidence="1">ISS37</strain>
    </source>
</reference>
<dbReference type="EMBL" id="JYDL01000270">
    <property type="protein sequence ID" value="KRX12788.1"/>
    <property type="molecule type" value="Genomic_DNA"/>
</dbReference>
<dbReference type="SUPFAM" id="SSF53098">
    <property type="entry name" value="Ribonuclease H-like"/>
    <property type="match status" value="1"/>
</dbReference>
<comment type="caution">
    <text evidence="1">The sequence shown here is derived from an EMBL/GenBank/DDBJ whole genome shotgun (WGS) entry which is preliminary data.</text>
</comment>
<feature type="non-terminal residue" evidence="1">
    <location>
        <position position="169"/>
    </location>
</feature>